<comment type="caution">
    <text evidence="1">The sequence shown here is derived from an EMBL/GenBank/DDBJ whole genome shotgun (WGS) entry which is preliminary data.</text>
</comment>
<gene>
    <name evidence="1" type="ORF">HMPREF3185_01168</name>
</gene>
<dbReference type="PATRIC" id="fig|322095.3.peg.1153"/>
<evidence type="ECO:0000313" key="2">
    <source>
        <dbReference type="Proteomes" id="UP000070224"/>
    </source>
</evidence>
<accession>A0A134B816</accession>
<dbReference type="AlphaFoldDB" id="A0A134B816"/>
<proteinExistence type="predicted"/>
<protein>
    <submittedName>
        <fullName evidence="1">Uncharacterized protein</fullName>
    </submittedName>
</protein>
<organism evidence="1 2">
    <name type="scientific">Porphyromonas somerae</name>
    <dbReference type="NCBI Taxonomy" id="322095"/>
    <lineage>
        <taxon>Bacteria</taxon>
        <taxon>Pseudomonadati</taxon>
        <taxon>Bacteroidota</taxon>
        <taxon>Bacteroidia</taxon>
        <taxon>Bacteroidales</taxon>
        <taxon>Porphyromonadaceae</taxon>
        <taxon>Porphyromonas</taxon>
    </lineage>
</organism>
<dbReference type="EMBL" id="LSDK01000079">
    <property type="protein sequence ID" value="KXB76079.1"/>
    <property type="molecule type" value="Genomic_DNA"/>
</dbReference>
<dbReference type="STRING" id="322095.HMPREF3185_01168"/>
<name>A0A134B816_9PORP</name>
<dbReference type="Proteomes" id="UP000070224">
    <property type="component" value="Unassembled WGS sequence"/>
</dbReference>
<reference evidence="2" key="1">
    <citation type="submission" date="2016-01" db="EMBL/GenBank/DDBJ databases">
        <authorList>
            <person name="Mitreva M."/>
            <person name="Pepin K.H."/>
            <person name="Mihindukulasuriya K.A."/>
            <person name="Fulton R."/>
            <person name="Fronick C."/>
            <person name="O'Laughlin M."/>
            <person name="Miner T."/>
            <person name="Herter B."/>
            <person name="Rosa B.A."/>
            <person name="Cordes M."/>
            <person name="Tomlinson C."/>
            <person name="Wollam A."/>
            <person name="Palsikar V.B."/>
            <person name="Mardis E.R."/>
            <person name="Wilson R.K."/>
        </authorList>
    </citation>
    <scope>NUCLEOTIDE SEQUENCE [LARGE SCALE GENOMIC DNA]</scope>
    <source>
        <strain evidence="2">KA00683</strain>
    </source>
</reference>
<sequence length="62" mass="6980">MLRPAIFLSHRSIAPIYRASRQALIAYGVRIGVTTILRSILVGGLTYIGRDDDLYRSQHHSI</sequence>
<evidence type="ECO:0000313" key="1">
    <source>
        <dbReference type="EMBL" id="KXB76079.1"/>
    </source>
</evidence>
<keyword evidence="2" id="KW-1185">Reference proteome</keyword>